<reference evidence="1 2" key="1">
    <citation type="submission" date="2019-04" db="EMBL/GenBank/DDBJ databases">
        <title>Bacillus caeni sp. nov., a bacterium isolated from mangrove sediment.</title>
        <authorList>
            <person name="Huang H."/>
            <person name="Mo K."/>
            <person name="Hu Y."/>
        </authorList>
    </citation>
    <scope>NUCLEOTIDE SEQUENCE [LARGE SCALE GENOMIC DNA]</scope>
    <source>
        <strain evidence="1 2">HB172195</strain>
    </source>
</reference>
<comment type="caution">
    <text evidence="1">The sequence shown here is derived from an EMBL/GenBank/DDBJ whole genome shotgun (WGS) entry which is preliminary data.</text>
</comment>
<dbReference type="RefSeq" id="WP_138125128.1">
    <property type="nucleotide sequence ID" value="NZ_SWLG01000005.1"/>
</dbReference>
<keyword evidence="2" id="KW-1185">Reference proteome</keyword>
<evidence type="ECO:0000313" key="2">
    <source>
        <dbReference type="Proteomes" id="UP000308230"/>
    </source>
</evidence>
<dbReference type="AlphaFoldDB" id="A0A5R9F7Z7"/>
<gene>
    <name evidence="1" type="ORF">FCL54_07970</name>
</gene>
<proteinExistence type="predicted"/>
<dbReference type="EMBL" id="SWLG01000005">
    <property type="protein sequence ID" value="TLS37748.1"/>
    <property type="molecule type" value="Genomic_DNA"/>
</dbReference>
<dbReference type="OrthoDB" id="292889at186817"/>
<accession>A0A5R9F7Z7</accession>
<protein>
    <submittedName>
        <fullName evidence="1">Uncharacterized protein</fullName>
    </submittedName>
</protein>
<name>A0A5R9F7Z7_9BACL</name>
<evidence type="ECO:0000313" key="1">
    <source>
        <dbReference type="EMBL" id="TLS37748.1"/>
    </source>
</evidence>
<dbReference type="Proteomes" id="UP000308230">
    <property type="component" value="Unassembled WGS sequence"/>
</dbReference>
<sequence>MTLSAEKKKEIKSVLMEKGANLPCGRCGSDSLFIEDYYGVDVFQDDPNALNLNGEKVPTVVVVCKKCGNLYHHAAKFLLPNDF</sequence>
<organism evidence="1 2">
    <name type="scientific">Exobacillus caeni</name>
    <dbReference type="NCBI Taxonomy" id="2574798"/>
    <lineage>
        <taxon>Bacteria</taxon>
        <taxon>Bacillati</taxon>
        <taxon>Bacillota</taxon>
        <taxon>Bacilli</taxon>
        <taxon>Bacillales</taxon>
        <taxon>Guptibacillaceae</taxon>
        <taxon>Exobacillus</taxon>
    </lineage>
</organism>